<dbReference type="AlphaFoldDB" id="A0A6H1ZLD4"/>
<dbReference type="EMBL" id="MT143151">
    <property type="protein sequence ID" value="QJA93468.1"/>
    <property type="molecule type" value="Genomic_DNA"/>
</dbReference>
<sequence>MSDRFFLESSASKIIVVLLVLIAVVIMTGIGVCMFIDNRPTEIVQNHTNLYAQQADVWIVDGVRWRTVVEGKVFELKDMP</sequence>
<keyword evidence="1" id="KW-1133">Transmembrane helix</keyword>
<reference evidence="2" key="1">
    <citation type="submission" date="2020-03" db="EMBL/GenBank/DDBJ databases">
        <title>The deep terrestrial virosphere.</title>
        <authorList>
            <person name="Holmfeldt K."/>
            <person name="Nilsson E."/>
            <person name="Simone D."/>
            <person name="Lopez-Fernandez M."/>
            <person name="Wu X."/>
            <person name="de Brujin I."/>
            <person name="Lundin D."/>
            <person name="Andersson A."/>
            <person name="Bertilsson S."/>
            <person name="Dopson M."/>
        </authorList>
    </citation>
    <scope>NUCLEOTIDE SEQUENCE</scope>
    <source>
        <strain evidence="3">MM415B04215</strain>
        <strain evidence="2">TM448A01146</strain>
        <strain evidence="4">TM448B01392</strain>
    </source>
</reference>
<dbReference type="EMBL" id="MT144101">
    <property type="protein sequence ID" value="QJA48736.1"/>
    <property type="molecule type" value="Genomic_DNA"/>
</dbReference>
<protein>
    <submittedName>
        <fullName evidence="2">Uncharacterized protein</fullName>
    </submittedName>
</protein>
<feature type="transmembrane region" description="Helical" evidence="1">
    <location>
        <begin position="14"/>
        <end position="36"/>
    </location>
</feature>
<evidence type="ECO:0000313" key="3">
    <source>
        <dbReference type="EMBL" id="QJA93468.1"/>
    </source>
</evidence>
<organism evidence="2">
    <name type="scientific">viral metagenome</name>
    <dbReference type="NCBI Taxonomy" id="1070528"/>
    <lineage>
        <taxon>unclassified sequences</taxon>
        <taxon>metagenomes</taxon>
        <taxon>organismal metagenomes</taxon>
    </lineage>
</organism>
<accession>A0A6H1ZLD4</accession>
<proteinExistence type="predicted"/>
<evidence type="ECO:0000313" key="2">
    <source>
        <dbReference type="EMBL" id="QJA48736.1"/>
    </source>
</evidence>
<gene>
    <name evidence="3" type="ORF">MM415B04215_0010</name>
    <name evidence="2" type="ORF">TM448A01146_0007</name>
    <name evidence="4" type="ORF">TM448B01392_0007</name>
</gene>
<dbReference type="EMBL" id="MT144751">
    <property type="protein sequence ID" value="QJH98746.1"/>
    <property type="molecule type" value="Genomic_DNA"/>
</dbReference>
<keyword evidence="1" id="KW-0812">Transmembrane</keyword>
<evidence type="ECO:0000256" key="1">
    <source>
        <dbReference type="SAM" id="Phobius"/>
    </source>
</evidence>
<evidence type="ECO:0000313" key="4">
    <source>
        <dbReference type="EMBL" id="QJH98746.1"/>
    </source>
</evidence>
<keyword evidence="1" id="KW-0472">Membrane</keyword>
<name>A0A6H1ZLD4_9ZZZZ</name>